<dbReference type="Proteomes" id="UP000251800">
    <property type="component" value="Unassembled WGS sequence"/>
</dbReference>
<gene>
    <name evidence="2" type="ORF">DEH80_15325</name>
</gene>
<evidence type="ECO:0000313" key="3">
    <source>
        <dbReference type="Proteomes" id="UP000251800"/>
    </source>
</evidence>
<accession>A0A383XQD0</accession>
<comment type="caution">
    <text evidence="2">The sequence shown here is derived from an EMBL/GenBank/DDBJ whole genome shotgun (WGS) entry which is preliminary data.</text>
</comment>
<dbReference type="AlphaFoldDB" id="A0A383XQD0"/>
<proteinExistence type="predicted"/>
<evidence type="ECO:0000313" key="2">
    <source>
        <dbReference type="EMBL" id="PWN54834.1"/>
    </source>
</evidence>
<keyword evidence="3" id="KW-1185">Reference proteome</keyword>
<protein>
    <submittedName>
        <fullName evidence="2">Uncharacterized protein</fullName>
    </submittedName>
</protein>
<name>A0A383XQD0_9GAMM</name>
<feature type="region of interest" description="Disordered" evidence="1">
    <location>
        <begin position="65"/>
        <end position="86"/>
    </location>
</feature>
<organism evidence="2 3">
    <name type="scientific">Abyssibacter profundi</name>
    <dbReference type="NCBI Taxonomy" id="2182787"/>
    <lineage>
        <taxon>Bacteria</taxon>
        <taxon>Pseudomonadati</taxon>
        <taxon>Pseudomonadota</taxon>
        <taxon>Gammaproteobacteria</taxon>
        <taxon>Chromatiales</taxon>
        <taxon>Oceanococcaceae</taxon>
        <taxon>Abyssibacter</taxon>
    </lineage>
</organism>
<dbReference type="EMBL" id="QEQK01000017">
    <property type="protein sequence ID" value="PWN54834.1"/>
    <property type="molecule type" value="Genomic_DNA"/>
</dbReference>
<evidence type="ECO:0000256" key="1">
    <source>
        <dbReference type="SAM" id="MobiDB-lite"/>
    </source>
</evidence>
<sequence>MVVCSGLITLNCSALEKFMANKQTREVHLMSLGKFDRHGSFSVDLIKAAETPEFKRMVRQVREGMARTKGVRVRKAFRPTPPKIPT</sequence>
<reference evidence="2 3" key="1">
    <citation type="submission" date="2018-05" db="EMBL/GenBank/DDBJ databases">
        <title>Abyssibacter profundi OUC007T gen. nov., sp. nov, a marine bacterium isolated from seawater of the Mariana Trench.</title>
        <authorList>
            <person name="Zhou S."/>
        </authorList>
    </citation>
    <scope>NUCLEOTIDE SEQUENCE [LARGE SCALE GENOMIC DNA]</scope>
    <source>
        <strain evidence="2 3">OUC007</strain>
    </source>
</reference>